<dbReference type="PATRIC" id="fig|1590043.3.peg.953"/>
<dbReference type="Pfam" id="PF02033">
    <property type="entry name" value="RBFA"/>
    <property type="match status" value="1"/>
</dbReference>
<accession>A0A0Q9YM04</accession>
<dbReference type="InterPro" id="IPR020053">
    <property type="entry name" value="Ribosome-bd_factorA_CS"/>
</dbReference>
<dbReference type="SUPFAM" id="SSF89919">
    <property type="entry name" value="Ribosome-binding factor A, RbfA"/>
    <property type="match status" value="1"/>
</dbReference>
<reference evidence="4" key="3">
    <citation type="submission" date="2021-06" db="EMBL/GenBank/DDBJ databases">
        <title>Genomic Description and Analysis of Intracellular Bacteria, Candidatus Berkiella cookevillensis and Candidatus Berkiella aquae.</title>
        <authorList>
            <person name="Kidane D.T."/>
            <person name="Mehari Y.T."/>
            <person name="Rice F.C."/>
            <person name="Arivett B.A."/>
            <person name="Farone A.L."/>
            <person name="Berk S.G."/>
            <person name="Farone M.B."/>
        </authorList>
    </citation>
    <scope>NUCLEOTIDE SEQUENCE</scope>
    <source>
        <strain evidence="4">HT99</strain>
    </source>
</reference>
<reference evidence="3" key="1">
    <citation type="submission" date="2015-09" db="EMBL/GenBank/DDBJ databases">
        <title>Draft Genome Sequences of Two Novel Amoeba-resistant Intranuclear Bacteria, Candidatus Berkiella cookevillensis and Candidatus Berkiella aquae.</title>
        <authorList>
            <person name="Mehari Y.T."/>
            <person name="Arivett B.A."/>
            <person name="Farone A.L."/>
            <person name="Gunderson J.H."/>
            <person name="Farone M.B."/>
        </authorList>
    </citation>
    <scope>NUCLEOTIDE SEQUENCE [LARGE SCALE GENOMIC DNA]</scope>
    <source>
        <strain evidence="3">HT99</strain>
    </source>
</reference>
<dbReference type="AlphaFoldDB" id="A0A0Q9YM04"/>
<comment type="caution">
    <text evidence="3">The sequence shown here is derived from an EMBL/GenBank/DDBJ whole genome shotgun (WGS) entry which is preliminary data.</text>
</comment>
<gene>
    <name evidence="2 3" type="primary">rbfA</name>
    <name evidence="4" type="ORF">HT99x_003855</name>
    <name evidence="3" type="ORF">HT99x_00947</name>
</gene>
<evidence type="ECO:0000313" key="3">
    <source>
        <dbReference type="EMBL" id="KRG21756.1"/>
    </source>
</evidence>
<dbReference type="GO" id="GO:0030490">
    <property type="term" value="P:maturation of SSU-rRNA"/>
    <property type="evidence" value="ECO:0007669"/>
    <property type="project" value="UniProtKB-UniRule"/>
</dbReference>
<organism evidence="3">
    <name type="scientific">Candidatus Berkiella aquae</name>
    <dbReference type="NCBI Taxonomy" id="295108"/>
    <lineage>
        <taxon>Bacteria</taxon>
        <taxon>Pseudomonadati</taxon>
        <taxon>Pseudomonadota</taxon>
        <taxon>Gammaproteobacteria</taxon>
        <taxon>Candidatus Berkiellales</taxon>
        <taxon>Candidatus Berkiellaceae</taxon>
        <taxon>Candidatus Berkiella</taxon>
    </lineage>
</organism>
<keyword evidence="1 2" id="KW-0690">Ribosome biogenesis</keyword>
<sequence length="122" mass="13884">MARDFSRTDRIADVMQRELSVLIREELKDPRVGMITISEIKVSKDLAYAKVFVSVMMEEKAKETLEGLNKAAGFLRGQLARKMTIRVMPQLSFVYDDTTIKANRISRLIDDAIASDKKDNES</sequence>
<dbReference type="PANTHER" id="PTHR33515">
    <property type="entry name" value="RIBOSOME-BINDING FACTOR A, CHLOROPLASTIC-RELATED"/>
    <property type="match status" value="1"/>
</dbReference>
<evidence type="ECO:0000313" key="5">
    <source>
        <dbReference type="Proteomes" id="UP000051497"/>
    </source>
</evidence>
<dbReference type="EMBL" id="LKAJ01000003">
    <property type="protein sequence ID" value="KRG21756.1"/>
    <property type="molecule type" value="Genomic_DNA"/>
</dbReference>
<dbReference type="GO" id="GO:0005829">
    <property type="term" value="C:cytosol"/>
    <property type="evidence" value="ECO:0007669"/>
    <property type="project" value="TreeGrafter"/>
</dbReference>
<dbReference type="InterPro" id="IPR015946">
    <property type="entry name" value="KH_dom-like_a/b"/>
</dbReference>
<dbReference type="EMBL" id="LKAJ02000001">
    <property type="protein sequence ID" value="MCS5710551.1"/>
    <property type="molecule type" value="Genomic_DNA"/>
</dbReference>
<comment type="subunit">
    <text evidence="2">Monomer. Binds 30S ribosomal subunits, but not 50S ribosomal subunits or 70S ribosomes.</text>
</comment>
<dbReference type="PANTHER" id="PTHR33515:SF1">
    <property type="entry name" value="RIBOSOME-BINDING FACTOR A, CHLOROPLASTIC-RELATED"/>
    <property type="match status" value="1"/>
</dbReference>
<dbReference type="NCBIfam" id="TIGR00082">
    <property type="entry name" value="rbfA"/>
    <property type="match status" value="1"/>
</dbReference>
<protein>
    <recommendedName>
        <fullName evidence="2">Ribosome-binding factor A</fullName>
    </recommendedName>
</protein>
<comment type="function">
    <text evidence="2">One of several proteins that assist in the late maturation steps of the functional core of the 30S ribosomal subunit. Associates with free 30S ribosomal subunits (but not with 30S subunits that are part of 70S ribosomes or polysomes). Required for efficient processing of 16S rRNA. May interact with the 5'-terminal helix region of 16S rRNA.</text>
</comment>
<dbReference type="OrthoDB" id="307788at2"/>
<keyword evidence="2" id="KW-0963">Cytoplasm</keyword>
<dbReference type="HAMAP" id="MF_00003">
    <property type="entry name" value="RbfA"/>
    <property type="match status" value="1"/>
</dbReference>
<dbReference type="RefSeq" id="WP_075065586.1">
    <property type="nucleotide sequence ID" value="NZ_LKAJ02000001.1"/>
</dbReference>
<dbReference type="Proteomes" id="UP000051497">
    <property type="component" value="Unassembled WGS sequence"/>
</dbReference>
<name>A0A0Q9YM04_9GAMM</name>
<dbReference type="Gene3D" id="3.30.300.20">
    <property type="match status" value="1"/>
</dbReference>
<comment type="similarity">
    <text evidence="2">Belongs to the RbfA family.</text>
</comment>
<proteinExistence type="inferred from homology"/>
<dbReference type="GO" id="GO:0043024">
    <property type="term" value="F:ribosomal small subunit binding"/>
    <property type="evidence" value="ECO:0007669"/>
    <property type="project" value="TreeGrafter"/>
</dbReference>
<reference evidence="4" key="2">
    <citation type="journal article" date="2016" name="Genome Announc.">
        <title>Draft Genome Sequences of Two Novel Amoeba-Resistant Intranuclear Bacteria, 'Candidatus Berkiella cookevillensis' and 'Candidatus Berkiella aquae'.</title>
        <authorList>
            <person name="Mehari Y.T."/>
            <person name="Arivett B.A."/>
            <person name="Farone A.L."/>
            <person name="Gunderson J.H."/>
            <person name="Farone M.B."/>
        </authorList>
    </citation>
    <scope>NUCLEOTIDE SEQUENCE</scope>
    <source>
        <strain evidence="4">HT99</strain>
    </source>
</reference>
<comment type="subcellular location">
    <subcellularLocation>
        <location evidence="2">Cytoplasm</location>
    </subcellularLocation>
</comment>
<dbReference type="InterPro" id="IPR000238">
    <property type="entry name" value="RbfA"/>
</dbReference>
<evidence type="ECO:0000313" key="4">
    <source>
        <dbReference type="EMBL" id="MCS5710551.1"/>
    </source>
</evidence>
<evidence type="ECO:0000256" key="2">
    <source>
        <dbReference type="HAMAP-Rule" id="MF_00003"/>
    </source>
</evidence>
<dbReference type="PROSITE" id="PS01319">
    <property type="entry name" value="RBFA"/>
    <property type="match status" value="1"/>
</dbReference>
<evidence type="ECO:0000256" key="1">
    <source>
        <dbReference type="ARBA" id="ARBA00022517"/>
    </source>
</evidence>
<dbReference type="STRING" id="295108.HT99x_00947"/>
<keyword evidence="5" id="KW-1185">Reference proteome</keyword>
<dbReference type="InterPro" id="IPR023799">
    <property type="entry name" value="RbfA_dom_sf"/>
</dbReference>